<reference evidence="7" key="1">
    <citation type="journal article" date="2020" name="mSystems">
        <title>Genome- and Community-Level Interaction Insights into Carbon Utilization and Element Cycling Functions of Hydrothermarchaeota in Hydrothermal Sediment.</title>
        <authorList>
            <person name="Zhou Z."/>
            <person name="Liu Y."/>
            <person name="Xu W."/>
            <person name="Pan J."/>
            <person name="Luo Z.H."/>
            <person name="Li M."/>
        </authorList>
    </citation>
    <scope>NUCLEOTIDE SEQUENCE [LARGE SCALE GENOMIC DNA]</scope>
    <source>
        <strain evidence="7">SpSt-769</strain>
    </source>
</reference>
<feature type="domain" description="Alcohol dehydrogenase iron-type/glycerol dehydrogenase GldA" evidence="5">
    <location>
        <begin position="19"/>
        <end position="190"/>
    </location>
</feature>
<dbReference type="PANTHER" id="PTHR11496:SF102">
    <property type="entry name" value="ALCOHOL DEHYDROGENASE 4"/>
    <property type="match status" value="1"/>
</dbReference>
<comment type="cofactor">
    <cofactor evidence="1">
        <name>Fe cation</name>
        <dbReference type="ChEBI" id="CHEBI:24875"/>
    </cofactor>
</comment>
<dbReference type="AlphaFoldDB" id="A0A7C4AS59"/>
<dbReference type="GO" id="GO:0004022">
    <property type="term" value="F:alcohol dehydrogenase (NAD+) activity"/>
    <property type="evidence" value="ECO:0007669"/>
    <property type="project" value="TreeGrafter"/>
</dbReference>
<dbReference type="InterPro" id="IPR018211">
    <property type="entry name" value="ADH_Fe_CS"/>
</dbReference>
<gene>
    <name evidence="7" type="ORF">ENV54_07180</name>
</gene>
<evidence type="ECO:0000256" key="4">
    <source>
        <dbReference type="ARBA" id="ARBA00023027"/>
    </source>
</evidence>
<comment type="similarity">
    <text evidence="2">Belongs to the iron-containing alcohol dehydrogenase family.</text>
</comment>
<dbReference type="Gene3D" id="1.20.1090.10">
    <property type="entry name" value="Dehydroquinate synthase-like - alpha domain"/>
    <property type="match status" value="1"/>
</dbReference>
<dbReference type="FunFam" id="1.20.1090.10:FF:000001">
    <property type="entry name" value="Aldehyde-alcohol dehydrogenase"/>
    <property type="match status" value="1"/>
</dbReference>
<dbReference type="PANTHER" id="PTHR11496">
    <property type="entry name" value="ALCOHOL DEHYDROGENASE"/>
    <property type="match status" value="1"/>
</dbReference>
<protein>
    <submittedName>
        <fullName evidence="7">Iron-containing alcohol dehydrogenase</fullName>
    </submittedName>
</protein>
<comment type="caution">
    <text evidence="7">The sequence shown here is derived from an EMBL/GenBank/DDBJ whole genome shotgun (WGS) entry which is preliminary data.</text>
</comment>
<dbReference type="SUPFAM" id="SSF56796">
    <property type="entry name" value="Dehydroquinate synthase-like"/>
    <property type="match status" value="1"/>
</dbReference>
<dbReference type="Gene3D" id="3.40.50.1970">
    <property type="match status" value="1"/>
</dbReference>
<evidence type="ECO:0000256" key="2">
    <source>
        <dbReference type="ARBA" id="ARBA00007358"/>
    </source>
</evidence>
<organism evidence="7">
    <name type="scientific">Desulfomonile tiedjei</name>
    <dbReference type="NCBI Taxonomy" id="2358"/>
    <lineage>
        <taxon>Bacteria</taxon>
        <taxon>Pseudomonadati</taxon>
        <taxon>Thermodesulfobacteriota</taxon>
        <taxon>Desulfomonilia</taxon>
        <taxon>Desulfomonilales</taxon>
        <taxon>Desulfomonilaceae</taxon>
        <taxon>Desulfomonile</taxon>
    </lineage>
</organism>
<evidence type="ECO:0000256" key="3">
    <source>
        <dbReference type="ARBA" id="ARBA00023002"/>
    </source>
</evidence>
<dbReference type="InterPro" id="IPR001670">
    <property type="entry name" value="ADH_Fe/GldA"/>
</dbReference>
<evidence type="ECO:0000259" key="6">
    <source>
        <dbReference type="Pfam" id="PF25137"/>
    </source>
</evidence>
<evidence type="ECO:0000313" key="7">
    <source>
        <dbReference type="EMBL" id="HGH61062.1"/>
    </source>
</evidence>
<evidence type="ECO:0000256" key="1">
    <source>
        <dbReference type="ARBA" id="ARBA00001962"/>
    </source>
</evidence>
<dbReference type="EMBL" id="DTGT01000223">
    <property type="protein sequence ID" value="HGH61062.1"/>
    <property type="molecule type" value="Genomic_DNA"/>
</dbReference>
<name>A0A7C4AS59_9BACT</name>
<proteinExistence type="inferred from homology"/>
<dbReference type="InterPro" id="IPR056798">
    <property type="entry name" value="ADH_Fe_C"/>
</dbReference>
<dbReference type="FunFam" id="3.40.50.1970:FF:000003">
    <property type="entry name" value="Alcohol dehydrogenase, iron-containing"/>
    <property type="match status" value="1"/>
</dbReference>
<dbReference type="Pfam" id="PF00465">
    <property type="entry name" value="Fe-ADH"/>
    <property type="match status" value="1"/>
</dbReference>
<dbReference type="GO" id="GO:0046872">
    <property type="term" value="F:metal ion binding"/>
    <property type="evidence" value="ECO:0007669"/>
    <property type="project" value="InterPro"/>
</dbReference>
<keyword evidence="3" id="KW-0560">Oxidoreductase</keyword>
<feature type="domain" description="Fe-containing alcohol dehydrogenase-like C-terminal" evidence="6">
    <location>
        <begin position="201"/>
        <end position="397"/>
    </location>
</feature>
<dbReference type="Pfam" id="PF25137">
    <property type="entry name" value="ADH_Fe_C"/>
    <property type="match status" value="1"/>
</dbReference>
<keyword evidence="4" id="KW-0520">NAD</keyword>
<sequence length="398" mass="42312">MKWPEVEFEPFFTWVNRPRIMYSPGVRKELAFELEQLGGTRVAVYSDKGVVQAGVAQQVIDAIEGSSLSFAGLFDGIEQDARIDIINEGARFYRGHDADCMVAVGGGSVLDTAKAINILIGHEGDDFQPFADQAGLWEGALRLPPHIAFPTTAGTGCEVTNALVVLDTQARAKLSVTHPYCNADLAMLDPELTVGLPHKITAFTGMDALTHAIEGVTSTGAQPISDALGLHAIRLIFKYLPIAVNDPADIEARGNMLIAATMAGMCFCNTMTGACHACAHALGAIYGIPHGLANAIMLPVVMEFNLEAAAVRYMLVAEAAGLSAAGVSPEESAALALQAVRSLKKEIGLTETLRDFGIRDEADSLAPLVELAAADGQISYNPRYAEEDDIRALFVNAL</sequence>
<dbReference type="InterPro" id="IPR039697">
    <property type="entry name" value="Alcohol_dehydrogenase_Fe"/>
</dbReference>
<evidence type="ECO:0000259" key="5">
    <source>
        <dbReference type="Pfam" id="PF00465"/>
    </source>
</evidence>
<accession>A0A7C4AS59</accession>
<dbReference type="CDD" id="cd14865">
    <property type="entry name" value="Fe-ADH-like"/>
    <property type="match status" value="1"/>
</dbReference>
<dbReference type="PROSITE" id="PS00060">
    <property type="entry name" value="ADH_IRON_2"/>
    <property type="match status" value="1"/>
</dbReference>